<organism evidence="3 4">
    <name type="scientific">Sphingobacterium corticibacter</name>
    <dbReference type="NCBI Taxonomy" id="2171749"/>
    <lineage>
        <taxon>Bacteria</taxon>
        <taxon>Pseudomonadati</taxon>
        <taxon>Bacteroidota</taxon>
        <taxon>Sphingobacteriia</taxon>
        <taxon>Sphingobacteriales</taxon>
        <taxon>Sphingobacteriaceae</taxon>
        <taxon>Sphingobacterium</taxon>
    </lineage>
</organism>
<feature type="domain" description="Glycosyl hydrolase-like 10" evidence="2">
    <location>
        <begin position="90"/>
        <end position="401"/>
    </location>
</feature>
<evidence type="ECO:0000313" key="3">
    <source>
        <dbReference type="EMBL" id="PVH26023.1"/>
    </source>
</evidence>
<keyword evidence="1" id="KW-0732">Signal</keyword>
<dbReference type="SUPFAM" id="SSF51445">
    <property type="entry name" value="(Trans)glycosidases"/>
    <property type="match status" value="1"/>
</dbReference>
<proteinExistence type="predicted"/>
<dbReference type="Proteomes" id="UP000245627">
    <property type="component" value="Unassembled WGS sequence"/>
</dbReference>
<dbReference type="Gene3D" id="3.20.20.80">
    <property type="entry name" value="Glycosidases"/>
    <property type="match status" value="1"/>
</dbReference>
<evidence type="ECO:0000313" key="4">
    <source>
        <dbReference type="Proteomes" id="UP000245627"/>
    </source>
</evidence>
<dbReference type="InterPro" id="IPR052177">
    <property type="entry name" value="Divisome_Glycosyl_Hydrolase"/>
</dbReference>
<dbReference type="InterPro" id="IPR003790">
    <property type="entry name" value="GHL10"/>
</dbReference>
<sequence length="551" mass="62893">MRQRIGFLCVGLVMMLVLFSCGSKKRRNKVLVKPNTEVTGVAQGKPELEGPKEAEVAQTSRAAEVVKATKVAEKEVPQPIRAQLPEVRREFRAAWIATVANINWPSKNNLSTDQQKQEAIALLNLLQENNFNAVIFQVRPSADALYNSSLEPWSYFLTGETGRKPYPYYDPLEFWVEEAHKRGLELHVWLNPYRAHHSSGGGVGSASLVKKFPQNVVRLKNGMYWFDPADQTTQDHASMVVRDIVKRYDIDGVHFDDYFYPYASYNGGADFPDNTSWNAYRQRGGNLSRADWRRDQVNRFIKRVYGEIKAEKKHVKFGLSPFGIWKPGYPSGITGSSQYDELYADAKLWLNEGWVDYFAPQLYWAIDPPRQSFPALLRWWQSENKHNRHLWPGLNTVEVRTADRPTEIVRQVELTRQIVPNSQGVIHWSIAGLTKSPAMVQALVNGPYKEKALVPASPWLQTTPLITPTLLLTKEKSGSVFAKWQHRTPEDVNHWVVYAKYGDNWEYTIYDRDITSSEFSPNKQGAKLRGVAVQAIDRLGNASDYLAYDVK</sequence>
<dbReference type="Pfam" id="PF02638">
    <property type="entry name" value="GHL10"/>
    <property type="match status" value="1"/>
</dbReference>
<reference evidence="3 4" key="1">
    <citation type="submission" date="2018-04" db="EMBL/GenBank/DDBJ databases">
        <title>Sphingobacterium cortibacter sp. nov.</title>
        <authorList>
            <person name="Li Y."/>
        </authorList>
    </citation>
    <scope>NUCLEOTIDE SEQUENCE [LARGE SCALE GENOMIC DNA]</scope>
    <source>
        <strain evidence="3 4">2c-3</strain>
    </source>
</reference>
<dbReference type="InterPro" id="IPR017853">
    <property type="entry name" value="GH"/>
</dbReference>
<keyword evidence="4" id="KW-1185">Reference proteome</keyword>
<comment type="caution">
    <text evidence="3">The sequence shown here is derived from an EMBL/GenBank/DDBJ whole genome shotgun (WGS) entry which is preliminary data.</text>
</comment>
<dbReference type="PANTHER" id="PTHR43405">
    <property type="entry name" value="GLYCOSYL HYDROLASE DIGH"/>
    <property type="match status" value="1"/>
</dbReference>
<dbReference type="PROSITE" id="PS51257">
    <property type="entry name" value="PROKAR_LIPOPROTEIN"/>
    <property type="match status" value="1"/>
</dbReference>
<dbReference type="RefSeq" id="WP_116775587.1">
    <property type="nucleotide sequence ID" value="NZ_QDKG01000002.1"/>
</dbReference>
<evidence type="ECO:0000256" key="1">
    <source>
        <dbReference type="ARBA" id="ARBA00022729"/>
    </source>
</evidence>
<evidence type="ECO:0000259" key="2">
    <source>
        <dbReference type="Pfam" id="PF02638"/>
    </source>
</evidence>
<accession>A0A2T8HKW0</accession>
<name>A0A2T8HKW0_9SPHI</name>
<dbReference type="EMBL" id="QDKG01000002">
    <property type="protein sequence ID" value="PVH26023.1"/>
    <property type="molecule type" value="Genomic_DNA"/>
</dbReference>
<protein>
    <recommendedName>
        <fullName evidence="2">Glycosyl hydrolase-like 10 domain-containing protein</fullName>
    </recommendedName>
</protein>
<dbReference type="AlphaFoldDB" id="A0A2T8HKW0"/>
<dbReference type="OrthoDB" id="9773203at2"/>
<dbReference type="PANTHER" id="PTHR43405:SF1">
    <property type="entry name" value="GLYCOSYL HYDROLASE DIGH"/>
    <property type="match status" value="1"/>
</dbReference>
<gene>
    <name evidence="3" type="ORF">DC487_07205</name>
</gene>